<evidence type="ECO:0000256" key="5">
    <source>
        <dbReference type="PROSITE-ProRule" id="PRU01240"/>
    </source>
</evidence>
<keyword evidence="4 5" id="KW-0720">Serine protease</keyword>
<dbReference type="PROSITE" id="PS00138">
    <property type="entry name" value="SUBTILASE_SER"/>
    <property type="match status" value="1"/>
</dbReference>
<dbReference type="SUPFAM" id="SSF69318">
    <property type="entry name" value="Integrin alpha N-terminal domain"/>
    <property type="match status" value="1"/>
</dbReference>
<dbReference type="Proteomes" id="UP000034022">
    <property type="component" value="Unassembled WGS sequence"/>
</dbReference>
<dbReference type="InterPro" id="IPR022398">
    <property type="entry name" value="Peptidase_S8_His-AS"/>
</dbReference>
<gene>
    <name evidence="8" type="ORF">US91_C0003G0011</name>
</gene>
<comment type="similarity">
    <text evidence="1 5 6">Belongs to the peptidase S8 family.</text>
</comment>
<evidence type="ECO:0000256" key="1">
    <source>
        <dbReference type="ARBA" id="ARBA00011073"/>
    </source>
</evidence>
<dbReference type="InterPro" id="IPR036852">
    <property type="entry name" value="Peptidase_S8/S53_dom_sf"/>
</dbReference>
<dbReference type="InterPro" id="IPR034204">
    <property type="entry name" value="PfSUB1-like_cat_dom"/>
</dbReference>
<feature type="domain" description="Peptidase S8/S53" evidence="7">
    <location>
        <begin position="117"/>
        <end position="407"/>
    </location>
</feature>
<dbReference type="AlphaFoldDB" id="A0A0G0N0Q8"/>
<sequence>MKRNIASFFIVLLGIFICLNLFLFNEKIAKAEELPRYKEIIVKYYNNKEINIIKVPDNADFDVFLNNYKLKKDVELAEPNFTYKAAIIPSDTNYGNQWYLPKIKAPQAWDTVRESPDIVIAIIDSGVQIEHPDLKDNIWKNKKEIAGNGIDDDKNGFIDDVNGWDFVNNVNDPRPKFQDGYSSAGILHGTIVAGIAAASGNNAGGISGVTWRAQIMSLKVLDDKGEGDTNSVIKSIDYAIANGADILNFSFVGFGNSHALERAIRRAYEAGILIVAAAGNEQDEGNGYFLDEKPMYPACHDGNFGENMVIGVSATDALDQKANFSSYGNKCVDIAAPGVSIYSTSVYSPDASADGYVFNKYYDGYWSGTSMAAPMVSGALALIETIGPGYNRKEVLDFLLASSDNINRLNQEYLWQLGRGRLNVGQAVLNVKNRLVEKTARIMIAPNSSGTSTVGFFDNNGVYELGIAAYGDNYRGGIYVASGDVDGDGISEMISGTGFGGGPQVRIFDINGNVKGQFFAYDKNFRGGVHVAVTDIDGDNVAEIITGAGFGGGPQVRIFDINGKVKGQFFAYDKNFRGGVNVAAGDVDGDNFAEIITGAGSGGGPQVRIFDKGGKVKGQFFAYDKNFRGGVNVAAGKIHGGARTNLIKIITAPGSGGGPHIKIFTAKGDTISQFFAYDKKFHGGVSLAVEDLDADGLDDIITGAGPGGTPHVRIFNDKGTLKYSFLAYETDYSGGVNVGGIRY</sequence>
<dbReference type="PATRIC" id="fig|1618638.3.peg.360"/>
<dbReference type="InterPro" id="IPR015500">
    <property type="entry name" value="Peptidase_S8_subtilisin-rel"/>
</dbReference>
<keyword evidence="2 5" id="KW-0645">Protease</keyword>
<evidence type="ECO:0000256" key="6">
    <source>
        <dbReference type="RuleBase" id="RU003355"/>
    </source>
</evidence>
<dbReference type="SUPFAM" id="SSF52743">
    <property type="entry name" value="Subtilisin-like"/>
    <property type="match status" value="1"/>
</dbReference>
<comment type="caution">
    <text evidence="8">The sequence shown here is derived from an EMBL/GenBank/DDBJ whole genome shotgun (WGS) entry which is preliminary data.</text>
</comment>
<evidence type="ECO:0000259" key="7">
    <source>
        <dbReference type="Pfam" id="PF00082"/>
    </source>
</evidence>
<evidence type="ECO:0000256" key="2">
    <source>
        <dbReference type="ARBA" id="ARBA00022670"/>
    </source>
</evidence>
<dbReference type="Gene3D" id="2.130.10.130">
    <property type="entry name" value="Integrin alpha, N-terminal"/>
    <property type="match status" value="1"/>
</dbReference>
<dbReference type="Gene3D" id="3.40.50.200">
    <property type="entry name" value="Peptidase S8/S53 domain"/>
    <property type="match status" value="1"/>
</dbReference>
<dbReference type="GO" id="GO:0004252">
    <property type="term" value="F:serine-type endopeptidase activity"/>
    <property type="evidence" value="ECO:0007669"/>
    <property type="project" value="UniProtKB-UniRule"/>
</dbReference>
<feature type="active site" description="Charge relay system" evidence="5">
    <location>
        <position position="188"/>
    </location>
</feature>
<dbReference type="GO" id="GO:0006508">
    <property type="term" value="P:proteolysis"/>
    <property type="evidence" value="ECO:0007669"/>
    <property type="project" value="UniProtKB-KW"/>
</dbReference>
<organism evidence="8 9">
    <name type="scientific">Candidatus Falkowbacteria bacterium GW2011_GWE1_38_31</name>
    <dbReference type="NCBI Taxonomy" id="1618638"/>
    <lineage>
        <taxon>Bacteria</taxon>
        <taxon>Candidatus Falkowiibacteriota</taxon>
    </lineage>
</organism>
<evidence type="ECO:0000313" key="8">
    <source>
        <dbReference type="EMBL" id="KKQ70681.1"/>
    </source>
</evidence>
<dbReference type="PROSITE" id="PS00136">
    <property type="entry name" value="SUBTILASE_ASP"/>
    <property type="match status" value="1"/>
</dbReference>
<dbReference type="InterPro" id="IPR051048">
    <property type="entry name" value="Peptidase_S8/S53_subtilisin"/>
</dbReference>
<dbReference type="CDD" id="cd07473">
    <property type="entry name" value="Peptidases_S8_Subtilisin_like"/>
    <property type="match status" value="1"/>
</dbReference>
<dbReference type="EMBL" id="LBUU01000003">
    <property type="protein sequence ID" value="KKQ70681.1"/>
    <property type="molecule type" value="Genomic_DNA"/>
</dbReference>
<evidence type="ECO:0000313" key="9">
    <source>
        <dbReference type="Proteomes" id="UP000034022"/>
    </source>
</evidence>
<reference evidence="8 9" key="1">
    <citation type="journal article" date="2015" name="Nature">
        <title>rRNA introns, odd ribosomes, and small enigmatic genomes across a large radiation of phyla.</title>
        <authorList>
            <person name="Brown C.T."/>
            <person name="Hug L.A."/>
            <person name="Thomas B.C."/>
            <person name="Sharon I."/>
            <person name="Castelle C.J."/>
            <person name="Singh A."/>
            <person name="Wilkins M.J."/>
            <person name="Williams K.H."/>
            <person name="Banfield J.F."/>
        </authorList>
    </citation>
    <scope>NUCLEOTIDE SEQUENCE [LARGE SCALE GENOMIC DNA]</scope>
</reference>
<dbReference type="PANTHER" id="PTHR43399:SF4">
    <property type="entry name" value="CELL WALL-ASSOCIATED PROTEASE"/>
    <property type="match status" value="1"/>
</dbReference>
<protein>
    <submittedName>
        <fullName evidence="8">Peptidase S8 and S53, subtilisin, kexin, sedolisin</fullName>
    </submittedName>
</protein>
<name>A0A0G0N0Q8_9BACT</name>
<dbReference type="PROSITE" id="PS00137">
    <property type="entry name" value="SUBTILASE_HIS"/>
    <property type="match status" value="1"/>
</dbReference>
<feature type="active site" description="Charge relay system" evidence="5">
    <location>
        <position position="124"/>
    </location>
</feature>
<evidence type="ECO:0000256" key="4">
    <source>
        <dbReference type="ARBA" id="ARBA00022825"/>
    </source>
</evidence>
<evidence type="ECO:0000256" key="3">
    <source>
        <dbReference type="ARBA" id="ARBA00022801"/>
    </source>
</evidence>
<dbReference type="InterPro" id="IPR000209">
    <property type="entry name" value="Peptidase_S8/S53_dom"/>
</dbReference>
<keyword evidence="3 5" id="KW-0378">Hydrolase</keyword>
<accession>A0A0G0N0Q8</accession>
<feature type="active site" description="Charge relay system" evidence="5">
    <location>
        <position position="370"/>
    </location>
</feature>
<dbReference type="PROSITE" id="PS51892">
    <property type="entry name" value="SUBTILASE"/>
    <property type="match status" value="1"/>
</dbReference>
<dbReference type="Pfam" id="PF00082">
    <property type="entry name" value="Peptidase_S8"/>
    <property type="match status" value="1"/>
</dbReference>
<proteinExistence type="inferred from homology"/>
<dbReference type="PANTHER" id="PTHR43399">
    <property type="entry name" value="SUBTILISIN-RELATED"/>
    <property type="match status" value="1"/>
</dbReference>
<dbReference type="PRINTS" id="PR00723">
    <property type="entry name" value="SUBTILISIN"/>
</dbReference>
<dbReference type="InterPro" id="IPR023827">
    <property type="entry name" value="Peptidase_S8_Asp-AS"/>
</dbReference>
<dbReference type="InterPro" id="IPR028994">
    <property type="entry name" value="Integrin_alpha_N"/>
</dbReference>
<dbReference type="InterPro" id="IPR023828">
    <property type="entry name" value="Peptidase_S8_Ser-AS"/>
</dbReference>